<protein>
    <submittedName>
        <fullName evidence="2">Uncharacterized protein</fullName>
    </submittedName>
</protein>
<sequence>MSRTAFLRLDPPPATADDQMSAVLRLPETKHGGGSSGEAGGVSPRNRRRNRAEAPADMDGTSGEAGRLGGGGGGGGEFLVPLSAAVNFDLFGRAIAYVWVREVAYV</sequence>
<gene>
    <name evidence="2" type="ORF">AXF42_Ash000100</name>
</gene>
<dbReference type="EMBL" id="KZ451982">
    <property type="protein sequence ID" value="PKA54267.1"/>
    <property type="molecule type" value="Genomic_DNA"/>
</dbReference>
<name>A0A2I0AFF6_9ASPA</name>
<evidence type="ECO:0000313" key="2">
    <source>
        <dbReference type="EMBL" id="PKA54267.1"/>
    </source>
</evidence>
<evidence type="ECO:0000313" key="3">
    <source>
        <dbReference type="Proteomes" id="UP000236161"/>
    </source>
</evidence>
<feature type="region of interest" description="Disordered" evidence="1">
    <location>
        <begin position="1"/>
        <end position="72"/>
    </location>
</feature>
<keyword evidence="3" id="KW-1185">Reference proteome</keyword>
<evidence type="ECO:0000256" key="1">
    <source>
        <dbReference type="SAM" id="MobiDB-lite"/>
    </source>
</evidence>
<organism evidence="2 3">
    <name type="scientific">Apostasia shenzhenica</name>
    <dbReference type="NCBI Taxonomy" id="1088818"/>
    <lineage>
        <taxon>Eukaryota</taxon>
        <taxon>Viridiplantae</taxon>
        <taxon>Streptophyta</taxon>
        <taxon>Embryophyta</taxon>
        <taxon>Tracheophyta</taxon>
        <taxon>Spermatophyta</taxon>
        <taxon>Magnoliopsida</taxon>
        <taxon>Liliopsida</taxon>
        <taxon>Asparagales</taxon>
        <taxon>Orchidaceae</taxon>
        <taxon>Apostasioideae</taxon>
        <taxon>Apostasia</taxon>
    </lineage>
</organism>
<dbReference type="Proteomes" id="UP000236161">
    <property type="component" value="Unassembled WGS sequence"/>
</dbReference>
<reference evidence="2 3" key="1">
    <citation type="journal article" date="2017" name="Nature">
        <title>The Apostasia genome and the evolution of orchids.</title>
        <authorList>
            <person name="Zhang G.Q."/>
            <person name="Liu K.W."/>
            <person name="Li Z."/>
            <person name="Lohaus R."/>
            <person name="Hsiao Y.Y."/>
            <person name="Niu S.C."/>
            <person name="Wang J.Y."/>
            <person name="Lin Y.C."/>
            <person name="Xu Q."/>
            <person name="Chen L.J."/>
            <person name="Yoshida K."/>
            <person name="Fujiwara S."/>
            <person name="Wang Z.W."/>
            <person name="Zhang Y.Q."/>
            <person name="Mitsuda N."/>
            <person name="Wang M."/>
            <person name="Liu G.H."/>
            <person name="Pecoraro L."/>
            <person name="Huang H.X."/>
            <person name="Xiao X.J."/>
            <person name="Lin M."/>
            <person name="Wu X.Y."/>
            <person name="Wu W.L."/>
            <person name="Chen Y.Y."/>
            <person name="Chang S.B."/>
            <person name="Sakamoto S."/>
            <person name="Ohme-Takagi M."/>
            <person name="Yagi M."/>
            <person name="Zeng S.J."/>
            <person name="Shen C.Y."/>
            <person name="Yeh C.M."/>
            <person name="Luo Y.B."/>
            <person name="Tsai W.C."/>
            <person name="Van de Peer Y."/>
            <person name="Liu Z.J."/>
        </authorList>
    </citation>
    <scope>NUCLEOTIDE SEQUENCE [LARGE SCALE GENOMIC DNA]</scope>
    <source>
        <strain evidence="3">cv. Shenzhen</strain>
        <tissue evidence="2">Stem</tissue>
    </source>
</reference>
<accession>A0A2I0AFF6</accession>
<dbReference type="AlphaFoldDB" id="A0A2I0AFF6"/>
<proteinExistence type="predicted"/>